<evidence type="ECO:0000313" key="9">
    <source>
        <dbReference type="EMBL" id="AGM28126.1"/>
    </source>
</evidence>
<dbReference type="SUPFAM" id="SSF56349">
    <property type="entry name" value="DNA breaking-rejoining enzymes"/>
    <property type="match status" value="1"/>
</dbReference>
<keyword evidence="4" id="KW-0233">DNA recombination</keyword>
<evidence type="ECO:0000313" key="10">
    <source>
        <dbReference type="Proteomes" id="UP000013961"/>
    </source>
</evidence>
<keyword evidence="2" id="KW-0229">DNA integration</keyword>
<evidence type="ECO:0000259" key="8">
    <source>
        <dbReference type="PROSITE" id="PS51900"/>
    </source>
</evidence>
<feature type="domain" description="Core-binding (CB)" evidence="8">
    <location>
        <begin position="78"/>
        <end position="165"/>
    </location>
</feature>
<dbReference type="InterPro" id="IPR044068">
    <property type="entry name" value="CB"/>
</dbReference>
<evidence type="ECO:0000256" key="1">
    <source>
        <dbReference type="ARBA" id="ARBA00008857"/>
    </source>
</evidence>
<dbReference type="InterPro" id="IPR010998">
    <property type="entry name" value="Integrase_recombinase_N"/>
</dbReference>
<feature type="domain" description="Tyr recombinase" evidence="7">
    <location>
        <begin position="186"/>
        <end position="415"/>
    </location>
</feature>
<dbReference type="PANTHER" id="PTHR30349">
    <property type="entry name" value="PHAGE INTEGRASE-RELATED"/>
    <property type="match status" value="1"/>
</dbReference>
<feature type="region of interest" description="Disordered" evidence="6">
    <location>
        <begin position="1"/>
        <end position="22"/>
    </location>
</feature>
<dbReference type="PROSITE" id="PS51898">
    <property type="entry name" value="TYR_RECOMBINASE"/>
    <property type="match status" value="1"/>
</dbReference>
<proteinExistence type="inferred from homology"/>
<dbReference type="InterPro" id="IPR002104">
    <property type="entry name" value="Integrase_catalytic"/>
</dbReference>
<evidence type="ECO:0000256" key="5">
    <source>
        <dbReference type="PROSITE-ProRule" id="PRU01248"/>
    </source>
</evidence>
<dbReference type="InterPro" id="IPR013762">
    <property type="entry name" value="Integrase-like_cat_sf"/>
</dbReference>
<evidence type="ECO:0000256" key="2">
    <source>
        <dbReference type="ARBA" id="ARBA00022908"/>
    </source>
</evidence>
<dbReference type="PROSITE" id="PS51900">
    <property type="entry name" value="CB"/>
    <property type="match status" value="1"/>
</dbReference>
<dbReference type="Gene3D" id="1.10.443.10">
    <property type="entry name" value="Intergrase catalytic core"/>
    <property type="match status" value="1"/>
</dbReference>
<dbReference type="EMBL" id="CP004374">
    <property type="protein sequence ID" value="AGM28126.1"/>
    <property type="molecule type" value="Genomic_DNA"/>
</dbReference>
<dbReference type="Gene3D" id="1.10.150.130">
    <property type="match status" value="1"/>
</dbReference>
<dbReference type="GO" id="GO:0015074">
    <property type="term" value="P:DNA integration"/>
    <property type="evidence" value="ECO:0007669"/>
    <property type="project" value="UniProtKB-KW"/>
</dbReference>
<evidence type="ECO:0000256" key="6">
    <source>
        <dbReference type="SAM" id="MobiDB-lite"/>
    </source>
</evidence>
<organism evidence="9 10">
    <name type="scientific">Mycobacteroides abscessus subsp. bolletii 50594</name>
    <dbReference type="NCBI Taxonomy" id="1303024"/>
    <lineage>
        <taxon>Bacteria</taxon>
        <taxon>Bacillati</taxon>
        <taxon>Actinomycetota</taxon>
        <taxon>Actinomycetes</taxon>
        <taxon>Mycobacteriales</taxon>
        <taxon>Mycobacteriaceae</taxon>
        <taxon>Mycobacteroides</taxon>
        <taxon>Mycobacteroides abscessus</taxon>
    </lineage>
</organism>
<comment type="similarity">
    <text evidence="1">Belongs to the 'phage' integrase family.</text>
</comment>
<dbReference type="InterPro" id="IPR050090">
    <property type="entry name" value="Tyrosine_recombinase_XerCD"/>
</dbReference>
<accession>A0AB33A8V6</accession>
<gene>
    <name evidence="9" type="ORF">MASS_1524</name>
</gene>
<dbReference type="GO" id="GO:0003677">
    <property type="term" value="F:DNA binding"/>
    <property type="evidence" value="ECO:0007669"/>
    <property type="project" value="UniProtKB-UniRule"/>
</dbReference>
<dbReference type="Pfam" id="PF14659">
    <property type="entry name" value="Phage_int_SAM_3"/>
    <property type="match status" value="1"/>
</dbReference>
<evidence type="ECO:0000256" key="3">
    <source>
        <dbReference type="ARBA" id="ARBA00023125"/>
    </source>
</evidence>
<reference evidence="9 10" key="1">
    <citation type="journal article" date="2013" name="Genome Announc.">
        <title>Complete Genome Sequence of Mycobacterium massiliense Clinical Strain Asan 50594, Belonging to the Type II Genotype.</title>
        <authorList>
            <person name="Kim B.J."/>
            <person name="Kim B.R."/>
            <person name="Hong S.H."/>
            <person name="Seok S.H."/>
            <person name="Kook Y.H."/>
            <person name="Kim B.J."/>
        </authorList>
    </citation>
    <scope>NUCLEOTIDE SEQUENCE [LARGE SCALE GENOMIC DNA]</scope>
    <source>
        <strain evidence="9 10">50594</strain>
    </source>
</reference>
<sequence>MAVADENSKEKEKRRPRGLGGLFKRSNGLWTGSVEIPTVDGKRRRSEVSSKDYKTAVEKLRKLQDDVANGILPVTGKTTVDQWMTRWLESVHGPSLRPKALKSYSDTYRLHISPYIGSKRLDKLTSEEIRGMHRIIQKGLGAQKASTRNAQLAHIVLSRALKDALREGLIRRNPADAVATPKHTTKEREPLDIPSAKQFLRWQIDNNDPLATRRAAAFLTGCRPGEMIGLTWDRCDLKNELMDISWQLQQLSQVHGCGEKADAWPCGRIKAGYCPQRRWDLPPGFEHEVLHRSLVLTRPKTNKGTRLIPIAPPLLALLTEYAKTQTGPNPHGLVWHHPDGRPISPREDHALWKEALDGAGLPDSPPYASRHTVATLLMEAGVEEMVRMQILGQSSVQAHRGYTHVNQAHTRAALSNLNELLG</sequence>
<name>A0AB33A8V6_9MYCO</name>
<dbReference type="InterPro" id="IPR011010">
    <property type="entry name" value="DNA_brk_join_enz"/>
</dbReference>
<evidence type="ECO:0008006" key="11">
    <source>
        <dbReference type="Google" id="ProtNLM"/>
    </source>
</evidence>
<dbReference type="GO" id="GO:0006310">
    <property type="term" value="P:DNA recombination"/>
    <property type="evidence" value="ECO:0007669"/>
    <property type="project" value="UniProtKB-KW"/>
</dbReference>
<dbReference type="AlphaFoldDB" id="A0AB33A8V6"/>
<dbReference type="Pfam" id="PF00589">
    <property type="entry name" value="Phage_integrase"/>
    <property type="match status" value="1"/>
</dbReference>
<dbReference type="Proteomes" id="UP000013961">
    <property type="component" value="Chromosome"/>
</dbReference>
<dbReference type="RefSeq" id="WP_016342200.1">
    <property type="nucleotide sequence ID" value="NC_021282.1"/>
</dbReference>
<feature type="compositionally biased region" description="Basic and acidic residues" evidence="6">
    <location>
        <begin position="1"/>
        <end position="13"/>
    </location>
</feature>
<protein>
    <recommendedName>
        <fullName evidence="11">Integrase</fullName>
    </recommendedName>
</protein>
<dbReference type="PANTHER" id="PTHR30349:SF64">
    <property type="entry name" value="PROPHAGE INTEGRASE INTD-RELATED"/>
    <property type="match status" value="1"/>
</dbReference>
<evidence type="ECO:0000256" key="4">
    <source>
        <dbReference type="ARBA" id="ARBA00023172"/>
    </source>
</evidence>
<dbReference type="InterPro" id="IPR004107">
    <property type="entry name" value="Integrase_SAM-like_N"/>
</dbReference>
<dbReference type="KEGG" id="mabb:MASS_1524"/>
<evidence type="ECO:0000259" key="7">
    <source>
        <dbReference type="PROSITE" id="PS51898"/>
    </source>
</evidence>
<keyword evidence="3 5" id="KW-0238">DNA-binding</keyword>